<keyword evidence="2" id="KW-1185">Reference proteome</keyword>
<organism evidence="1 2">
    <name type="scientific">Pleurodeles waltl</name>
    <name type="common">Iberian ribbed newt</name>
    <dbReference type="NCBI Taxonomy" id="8319"/>
    <lineage>
        <taxon>Eukaryota</taxon>
        <taxon>Metazoa</taxon>
        <taxon>Chordata</taxon>
        <taxon>Craniata</taxon>
        <taxon>Vertebrata</taxon>
        <taxon>Euteleostomi</taxon>
        <taxon>Amphibia</taxon>
        <taxon>Batrachia</taxon>
        <taxon>Caudata</taxon>
        <taxon>Salamandroidea</taxon>
        <taxon>Salamandridae</taxon>
        <taxon>Pleurodelinae</taxon>
        <taxon>Pleurodeles</taxon>
    </lineage>
</organism>
<dbReference type="EMBL" id="JANPWB010000002">
    <property type="protein sequence ID" value="KAJ1212042.1"/>
    <property type="molecule type" value="Genomic_DNA"/>
</dbReference>
<reference evidence="1" key="1">
    <citation type="journal article" date="2022" name="bioRxiv">
        <title>Sequencing and chromosome-scale assembly of the giantPleurodeles waltlgenome.</title>
        <authorList>
            <person name="Brown T."/>
            <person name="Elewa A."/>
            <person name="Iarovenko S."/>
            <person name="Subramanian E."/>
            <person name="Araus A.J."/>
            <person name="Petzold A."/>
            <person name="Susuki M."/>
            <person name="Suzuki K.-i.T."/>
            <person name="Hayashi T."/>
            <person name="Toyoda A."/>
            <person name="Oliveira C."/>
            <person name="Osipova E."/>
            <person name="Leigh N.D."/>
            <person name="Simon A."/>
            <person name="Yun M.H."/>
        </authorList>
    </citation>
    <scope>NUCLEOTIDE SEQUENCE</scope>
    <source>
        <strain evidence="1">20211129_DDA</strain>
        <tissue evidence="1">Liver</tissue>
    </source>
</reference>
<name>A0AAV7WHH6_PLEWA</name>
<protein>
    <submittedName>
        <fullName evidence="1">Uncharacterized protein</fullName>
    </submittedName>
</protein>
<accession>A0AAV7WHH6</accession>
<proteinExistence type="predicted"/>
<comment type="caution">
    <text evidence="1">The sequence shown here is derived from an EMBL/GenBank/DDBJ whole genome shotgun (WGS) entry which is preliminary data.</text>
</comment>
<gene>
    <name evidence="1" type="ORF">NDU88_007386</name>
</gene>
<dbReference type="AlphaFoldDB" id="A0AAV7WHH6"/>
<dbReference type="Proteomes" id="UP001066276">
    <property type="component" value="Chromosome 1_2"/>
</dbReference>
<evidence type="ECO:0000313" key="1">
    <source>
        <dbReference type="EMBL" id="KAJ1212042.1"/>
    </source>
</evidence>
<evidence type="ECO:0000313" key="2">
    <source>
        <dbReference type="Proteomes" id="UP001066276"/>
    </source>
</evidence>
<sequence length="78" mass="9033">MVRPMSQYLDIIWTPEQGSVQRPKEVIGLWELLDPGPGPEDEPPLCGEELTPGQDMRKDPWTGVYMYLIFKKWDVLES</sequence>